<feature type="transmembrane region" description="Helical" evidence="8">
    <location>
        <begin position="128"/>
        <end position="151"/>
    </location>
</feature>
<protein>
    <submittedName>
        <fullName evidence="9">Arsenical-resistance protein</fullName>
    </submittedName>
</protein>
<dbReference type="GO" id="GO:0015297">
    <property type="term" value="F:antiporter activity"/>
    <property type="evidence" value="ECO:0007669"/>
    <property type="project" value="InterPro"/>
</dbReference>
<comment type="similarity">
    <text evidence="2">Belongs to the arsenical resistance-3 (ACR3) (TC 2.A.59) family.</text>
</comment>
<gene>
    <name evidence="9" type="ORF">D791_00220</name>
</gene>
<evidence type="ECO:0000256" key="2">
    <source>
        <dbReference type="ARBA" id="ARBA00010110"/>
    </source>
</evidence>
<dbReference type="Pfam" id="PF01758">
    <property type="entry name" value="SBF"/>
    <property type="match status" value="1"/>
</dbReference>
<keyword evidence="5 8" id="KW-0812">Transmembrane</keyword>
<dbReference type="GO" id="GO:0015105">
    <property type="term" value="F:arsenite transmembrane transporter activity"/>
    <property type="evidence" value="ECO:0007669"/>
    <property type="project" value="TreeGrafter"/>
</dbReference>
<feature type="transmembrane region" description="Helical" evidence="8">
    <location>
        <begin position="39"/>
        <end position="57"/>
    </location>
</feature>
<proteinExistence type="inferred from homology"/>
<dbReference type="PANTHER" id="PTHR43057">
    <property type="entry name" value="ARSENITE EFFLUX TRANSPORTER"/>
    <property type="match status" value="1"/>
</dbReference>
<evidence type="ECO:0000256" key="1">
    <source>
        <dbReference type="ARBA" id="ARBA00004651"/>
    </source>
</evidence>
<dbReference type="GO" id="GO:0005886">
    <property type="term" value="C:plasma membrane"/>
    <property type="evidence" value="ECO:0007669"/>
    <property type="project" value="UniProtKB-SubCell"/>
</dbReference>
<dbReference type="PANTHER" id="PTHR43057:SF1">
    <property type="entry name" value="ARSENICAL-RESISTANCE PROTEIN 3"/>
    <property type="match status" value="1"/>
</dbReference>
<dbReference type="STRING" id="1229521.D791_00220"/>
<dbReference type="GO" id="GO:0015104">
    <property type="term" value="F:antimonite transmembrane transporter activity"/>
    <property type="evidence" value="ECO:0007669"/>
    <property type="project" value="TreeGrafter"/>
</dbReference>
<keyword evidence="6 8" id="KW-1133">Transmembrane helix</keyword>
<feature type="transmembrane region" description="Helical" evidence="8">
    <location>
        <begin position="97"/>
        <end position="116"/>
    </location>
</feature>
<reference evidence="10" key="1">
    <citation type="submission" date="2012-11" db="EMBL/GenBank/DDBJ databases">
        <authorList>
            <person name="Singh A."/>
            <person name="Pinnaka A.K."/>
            <person name="Vaidya B."/>
        </authorList>
    </citation>
    <scope>NUCLEOTIDE SEQUENCE [LARGE SCALE GENOMIC DNA]</scope>
    <source>
        <strain evidence="10">AK23</strain>
    </source>
</reference>
<comment type="caution">
    <text evidence="9">The sequence shown here is derived from an EMBL/GenBank/DDBJ whole genome shotgun (WGS) entry which is preliminary data.</text>
</comment>
<comment type="subcellular location">
    <subcellularLocation>
        <location evidence="1">Cell membrane</location>
        <topology evidence="1">Multi-pass membrane protein</topology>
    </subcellularLocation>
</comment>
<accession>W9V085</accession>
<dbReference type="PATRIC" id="fig|1229521.3.peg.228"/>
<evidence type="ECO:0000256" key="6">
    <source>
        <dbReference type="ARBA" id="ARBA00022989"/>
    </source>
</evidence>
<evidence type="ECO:0000256" key="8">
    <source>
        <dbReference type="SAM" id="Phobius"/>
    </source>
</evidence>
<dbReference type="InterPro" id="IPR002657">
    <property type="entry name" value="BilAc:Na_symport/Acr3"/>
</dbReference>
<dbReference type="Gene3D" id="1.20.1530.20">
    <property type="match status" value="1"/>
</dbReference>
<feature type="transmembrane region" description="Helical" evidence="8">
    <location>
        <begin position="263"/>
        <end position="283"/>
    </location>
</feature>
<feature type="transmembrane region" description="Helical" evidence="8">
    <location>
        <begin position="12"/>
        <end position="33"/>
    </location>
</feature>
<evidence type="ECO:0000313" key="10">
    <source>
        <dbReference type="Proteomes" id="UP000019464"/>
    </source>
</evidence>
<reference evidence="9 10" key="2">
    <citation type="journal article" date="2015" name="Syst. Appl. Microbiol.">
        <title>Nitrincola nitratireducens sp. nov. isolated from a haloalkaline crater lake.</title>
        <authorList>
            <person name="Singh A."/>
            <person name="Vaidya B."/>
            <person name="Tanuku N.R."/>
            <person name="Pinnaka A.K."/>
        </authorList>
    </citation>
    <scope>NUCLEOTIDE SEQUENCE [LARGE SCALE GENOMIC DNA]</scope>
    <source>
        <strain evidence="9 10">AK23</strain>
    </source>
</reference>
<dbReference type="Proteomes" id="UP000019464">
    <property type="component" value="Unassembled WGS sequence"/>
</dbReference>
<organism evidence="9 10">
    <name type="scientific">Nitrincola nitratireducens</name>
    <dbReference type="NCBI Taxonomy" id="1229521"/>
    <lineage>
        <taxon>Bacteria</taxon>
        <taxon>Pseudomonadati</taxon>
        <taxon>Pseudomonadota</taxon>
        <taxon>Gammaproteobacteria</taxon>
        <taxon>Oceanospirillales</taxon>
        <taxon>Oceanospirillaceae</taxon>
        <taxon>Nitrincola</taxon>
    </lineage>
</organism>
<dbReference type="AlphaFoldDB" id="W9V085"/>
<dbReference type="InterPro" id="IPR038770">
    <property type="entry name" value="Na+/solute_symporter_sf"/>
</dbReference>
<feature type="transmembrane region" description="Helical" evidence="8">
    <location>
        <begin position="69"/>
        <end position="91"/>
    </location>
</feature>
<keyword evidence="7 8" id="KW-0472">Membrane</keyword>
<feature type="transmembrane region" description="Helical" evidence="8">
    <location>
        <begin position="201"/>
        <end position="222"/>
    </location>
</feature>
<keyword evidence="10" id="KW-1185">Reference proteome</keyword>
<dbReference type="EMBL" id="AONB01000001">
    <property type="protein sequence ID" value="EXJ12878.1"/>
    <property type="molecule type" value="Genomic_DNA"/>
</dbReference>
<sequence>MLKRELLEKYQVIVYLIAIVCGLALGAFLPAQVGVLELLLWPVLGVLLYTTFTQVPLAHIRQAFADTRFIAAAVMGNFILLPVVVWGLMALAPNEPAVRLGILLVLLVPCTDWFITFTHLGGGDTKHAIAFSPVSLILQVLLLPFYLWLFLGFDVALEIAQQEMLLAFFGLILLPLLAAFLTEKWADKNARRGAIIQKLGWCPVPLLALVVFSIAATQVGLVMDSVSLLGHLLFIFIAFLVIAALMSRALAQIFRLPTGQGRVLAFSLGSRNSFVVLPLALALPPSFEVAVVVIVFQSLVELFGMAAYLWWVPKVLFCPEEIIRWSP</sequence>
<name>W9V085_9GAMM</name>
<feature type="transmembrane region" description="Helical" evidence="8">
    <location>
        <begin position="228"/>
        <end position="251"/>
    </location>
</feature>
<evidence type="ECO:0000256" key="7">
    <source>
        <dbReference type="ARBA" id="ARBA00023136"/>
    </source>
</evidence>
<evidence type="ECO:0000256" key="4">
    <source>
        <dbReference type="ARBA" id="ARBA00022475"/>
    </source>
</evidence>
<dbReference type="InterPro" id="IPR004706">
    <property type="entry name" value="Arsenical-R_Acr3"/>
</dbReference>
<keyword evidence="4" id="KW-1003">Cell membrane</keyword>
<feature type="transmembrane region" description="Helical" evidence="8">
    <location>
        <begin position="163"/>
        <end position="181"/>
    </location>
</feature>
<feature type="transmembrane region" description="Helical" evidence="8">
    <location>
        <begin position="289"/>
        <end position="311"/>
    </location>
</feature>
<evidence type="ECO:0000256" key="5">
    <source>
        <dbReference type="ARBA" id="ARBA00022692"/>
    </source>
</evidence>
<evidence type="ECO:0000313" key="9">
    <source>
        <dbReference type="EMBL" id="EXJ12878.1"/>
    </source>
</evidence>
<keyword evidence="3" id="KW-0813">Transport</keyword>
<evidence type="ECO:0000256" key="3">
    <source>
        <dbReference type="ARBA" id="ARBA00022448"/>
    </source>
</evidence>